<dbReference type="InterPro" id="IPR020622">
    <property type="entry name" value="Ala_racemase_pyridoxalP-BS"/>
</dbReference>
<dbReference type="SMART" id="SM01005">
    <property type="entry name" value="Ala_racemase_C"/>
    <property type="match status" value="1"/>
</dbReference>
<comment type="cofactor">
    <cofactor evidence="1 4 5">
        <name>pyridoxal 5'-phosphate</name>
        <dbReference type="ChEBI" id="CHEBI:597326"/>
    </cofactor>
</comment>
<dbReference type="Pfam" id="PF01168">
    <property type="entry name" value="Ala_racemase_N"/>
    <property type="match status" value="1"/>
</dbReference>
<dbReference type="CDD" id="cd00430">
    <property type="entry name" value="PLPDE_III_AR"/>
    <property type="match status" value="1"/>
</dbReference>
<evidence type="ECO:0000256" key="4">
    <source>
        <dbReference type="HAMAP-Rule" id="MF_01201"/>
    </source>
</evidence>
<dbReference type="Gene3D" id="2.40.37.10">
    <property type="entry name" value="Lyase, Ornithine Decarboxylase, Chain A, domain 1"/>
    <property type="match status" value="1"/>
</dbReference>
<evidence type="ECO:0000256" key="3">
    <source>
        <dbReference type="ARBA" id="ARBA00023235"/>
    </source>
</evidence>
<dbReference type="PRINTS" id="PR00992">
    <property type="entry name" value="ALARACEMASE"/>
</dbReference>
<dbReference type="NCBIfam" id="TIGR00492">
    <property type="entry name" value="alr"/>
    <property type="match status" value="1"/>
</dbReference>
<dbReference type="InterPro" id="IPR001608">
    <property type="entry name" value="Ala_racemase_N"/>
</dbReference>
<dbReference type="FunFam" id="3.20.20.10:FF:000002">
    <property type="entry name" value="Alanine racemase"/>
    <property type="match status" value="1"/>
</dbReference>
<evidence type="ECO:0000256" key="1">
    <source>
        <dbReference type="ARBA" id="ARBA00001933"/>
    </source>
</evidence>
<gene>
    <name evidence="8" type="ORF">SAMN02745110_00098</name>
</gene>
<comment type="function">
    <text evidence="4">Catalyzes the interconversion of L-alanine and D-alanine. May also act on other amino acids.</text>
</comment>
<dbReference type="UniPathway" id="UPA00042">
    <property type="reaction ID" value="UER00497"/>
</dbReference>
<evidence type="ECO:0000313" key="8">
    <source>
        <dbReference type="EMBL" id="SJZ36374.1"/>
    </source>
</evidence>
<dbReference type="EMBL" id="FUXA01000003">
    <property type="protein sequence ID" value="SJZ36374.1"/>
    <property type="molecule type" value="Genomic_DNA"/>
</dbReference>
<dbReference type="GO" id="GO:0030170">
    <property type="term" value="F:pyridoxal phosphate binding"/>
    <property type="evidence" value="ECO:0007669"/>
    <property type="project" value="UniProtKB-UniRule"/>
</dbReference>
<reference evidence="8 9" key="1">
    <citation type="submission" date="2017-02" db="EMBL/GenBank/DDBJ databases">
        <authorList>
            <person name="Peterson S.W."/>
        </authorList>
    </citation>
    <scope>NUCLEOTIDE SEQUENCE [LARGE SCALE GENOMIC DNA]</scope>
    <source>
        <strain evidence="8 9">ATCC 17233</strain>
    </source>
</reference>
<keyword evidence="3 4" id="KW-0413">Isomerase</keyword>
<organism evidence="8 9">
    <name type="scientific">Eubacterium ruminantium</name>
    <dbReference type="NCBI Taxonomy" id="42322"/>
    <lineage>
        <taxon>Bacteria</taxon>
        <taxon>Bacillati</taxon>
        <taxon>Bacillota</taxon>
        <taxon>Clostridia</taxon>
        <taxon>Eubacteriales</taxon>
        <taxon>Eubacteriaceae</taxon>
        <taxon>Eubacterium</taxon>
    </lineage>
</organism>
<feature type="binding site" evidence="4 6">
    <location>
        <position position="135"/>
    </location>
    <ligand>
        <name>substrate</name>
    </ligand>
</feature>
<evidence type="ECO:0000256" key="2">
    <source>
        <dbReference type="ARBA" id="ARBA00022898"/>
    </source>
</evidence>
<evidence type="ECO:0000259" key="7">
    <source>
        <dbReference type="SMART" id="SM01005"/>
    </source>
</evidence>
<dbReference type="GO" id="GO:0008784">
    <property type="term" value="F:alanine racemase activity"/>
    <property type="evidence" value="ECO:0007669"/>
    <property type="project" value="UniProtKB-UniRule"/>
</dbReference>
<dbReference type="SUPFAM" id="SSF51419">
    <property type="entry name" value="PLP-binding barrel"/>
    <property type="match status" value="1"/>
</dbReference>
<dbReference type="Gene3D" id="3.20.20.10">
    <property type="entry name" value="Alanine racemase"/>
    <property type="match status" value="1"/>
</dbReference>
<sequence length="391" mass="43619">MRDYNRIEADVDLDSVRYNIEKIKSLNPEDRKVLLVIKADAYGHGAVELAKEFDDIADYYGVACIDEGVELRNAGIVKPILILGNTDEYDFETAIQNDITMAVYNAEKCNLLSETALKIGKKAKVHIKADSGMSRIGFQCNEEGVEEASKLLTMKGLDIEGIFTHFAKADTVDKKDAIGQRDRFIYFINALTEKGFKFSVKHIDNSAGAMELHSKGFDMMRLGIVIYGLEPSEEMDKSVEIKPAMTLKAHITHIKTLEEGRGISYGWTYVTDKPIRVATVSAGYADGYPRAQSGIGRVIIRGKYAPILGRVCMDQFMVDVSDIPEASLRDEVILFGTDGDKSISVEEVAEPANSFNYELVCNVARRVPRVYFKNGRKVKEINYLLGEVKSH</sequence>
<feature type="binding site" evidence="4 6">
    <location>
        <position position="313"/>
    </location>
    <ligand>
        <name>substrate</name>
    </ligand>
</feature>
<dbReference type="GO" id="GO:0005829">
    <property type="term" value="C:cytosol"/>
    <property type="evidence" value="ECO:0007669"/>
    <property type="project" value="TreeGrafter"/>
</dbReference>
<dbReference type="InterPro" id="IPR029066">
    <property type="entry name" value="PLP-binding_barrel"/>
</dbReference>
<evidence type="ECO:0000256" key="6">
    <source>
        <dbReference type="PIRSR" id="PIRSR600821-52"/>
    </source>
</evidence>
<comment type="pathway">
    <text evidence="4">Amino-acid biosynthesis; D-alanine biosynthesis; D-alanine from L-alanine: step 1/1.</text>
</comment>
<protein>
    <recommendedName>
        <fullName evidence="4">Alanine racemase</fullName>
        <ecNumber evidence="4">5.1.1.1</ecNumber>
    </recommendedName>
</protein>
<comment type="catalytic activity">
    <reaction evidence="4">
        <text>L-alanine = D-alanine</text>
        <dbReference type="Rhea" id="RHEA:20249"/>
        <dbReference type="ChEBI" id="CHEBI:57416"/>
        <dbReference type="ChEBI" id="CHEBI:57972"/>
        <dbReference type="EC" id="5.1.1.1"/>
    </reaction>
</comment>
<dbReference type="RefSeq" id="WP_078785791.1">
    <property type="nucleotide sequence ID" value="NZ_FMTO01000002.1"/>
</dbReference>
<dbReference type="GO" id="GO:0009252">
    <property type="term" value="P:peptidoglycan biosynthetic process"/>
    <property type="evidence" value="ECO:0007669"/>
    <property type="project" value="TreeGrafter"/>
</dbReference>
<dbReference type="GO" id="GO:0030632">
    <property type="term" value="P:D-alanine biosynthetic process"/>
    <property type="evidence" value="ECO:0007669"/>
    <property type="project" value="UniProtKB-UniRule"/>
</dbReference>
<dbReference type="PANTHER" id="PTHR30511">
    <property type="entry name" value="ALANINE RACEMASE"/>
    <property type="match status" value="1"/>
</dbReference>
<feature type="active site" description="Proton acceptor; specific for L-alanine" evidence="4">
    <location>
        <position position="265"/>
    </location>
</feature>
<comment type="similarity">
    <text evidence="4">Belongs to the alanine racemase family.</text>
</comment>
<keyword evidence="2 4" id="KW-0663">Pyridoxal phosphate</keyword>
<feature type="domain" description="Alanine racemase C-terminal" evidence="7">
    <location>
        <begin position="244"/>
        <end position="372"/>
    </location>
</feature>
<name>A0A1T4K1T3_9FIRM</name>
<keyword evidence="9" id="KW-1185">Reference proteome</keyword>
<dbReference type="InterPro" id="IPR009006">
    <property type="entry name" value="Ala_racemase/Decarboxylase_C"/>
</dbReference>
<evidence type="ECO:0000256" key="5">
    <source>
        <dbReference type="PIRSR" id="PIRSR600821-50"/>
    </source>
</evidence>
<evidence type="ECO:0000313" key="9">
    <source>
        <dbReference type="Proteomes" id="UP000189857"/>
    </source>
</evidence>
<dbReference type="AlphaFoldDB" id="A0A1T4K1T3"/>
<dbReference type="EC" id="5.1.1.1" evidence="4"/>
<dbReference type="Proteomes" id="UP000189857">
    <property type="component" value="Unassembled WGS sequence"/>
</dbReference>
<feature type="modified residue" description="N6-(pyridoxal phosphate)lysine" evidence="4 5">
    <location>
        <position position="38"/>
    </location>
</feature>
<feature type="active site" description="Proton acceptor; specific for D-alanine" evidence="4">
    <location>
        <position position="38"/>
    </location>
</feature>
<dbReference type="OrthoDB" id="9813814at2"/>
<accession>A0A1T4K1T3</accession>
<dbReference type="InterPro" id="IPR000821">
    <property type="entry name" value="Ala_racemase"/>
</dbReference>
<dbReference type="InterPro" id="IPR011079">
    <property type="entry name" value="Ala_racemase_C"/>
</dbReference>
<dbReference type="PANTHER" id="PTHR30511:SF0">
    <property type="entry name" value="ALANINE RACEMASE, CATABOLIC-RELATED"/>
    <property type="match status" value="1"/>
</dbReference>
<proteinExistence type="inferred from homology"/>
<dbReference type="SUPFAM" id="SSF50621">
    <property type="entry name" value="Alanine racemase C-terminal domain-like"/>
    <property type="match status" value="1"/>
</dbReference>
<dbReference type="HAMAP" id="MF_01201">
    <property type="entry name" value="Ala_racemase"/>
    <property type="match status" value="1"/>
</dbReference>
<dbReference type="Pfam" id="PF00842">
    <property type="entry name" value="Ala_racemase_C"/>
    <property type="match status" value="1"/>
</dbReference>
<dbReference type="PROSITE" id="PS00395">
    <property type="entry name" value="ALANINE_RACEMASE"/>
    <property type="match status" value="1"/>
</dbReference>